<keyword evidence="3" id="KW-1185">Reference proteome</keyword>
<protein>
    <submittedName>
        <fullName evidence="2">Uncharacterized protein</fullName>
    </submittedName>
</protein>
<gene>
    <name evidence="2" type="ORF">HJC23_010357</name>
</gene>
<feature type="compositionally biased region" description="Polar residues" evidence="1">
    <location>
        <begin position="57"/>
        <end position="69"/>
    </location>
</feature>
<evidence type="ECO:0000313" key="2">
    <source>
        <dbReference type="EMBL" id="KAL3780447.1"/>
    </source>
</evidence>
<evidence type="ECO:0000313" key="3">
    <source>
        <dbReference type="Proteomes" id="UP001516023"/>
    </source>
</evidence>
<feature type="compositionally biased region" description="Acidic residues" evidence="1">
    <location>
        <begin position="388"/>
        <end position="421"/>
    </location>
</feature>
<accession>A0ABD3NXG9</accession>
<sequence>MPQPSLQHHHECSPPFVIVDLTNLGTMSSLPVKTLLLLATQLHHSEPFLPPHPKHTSALSARRQPSTVSDPHGNTPPPSTDPFPTIDLDTLPQAHYSEHAHPIPHQPWRRGQTNGCHDPLTAPWRLRAEAIISDAVRLVGGRLVDVTWYMAQCVISIDESSLSNVVSYTSGMPVRIVYPDETDVTGHVFEDPDDGTEEEYLTEEDEVLDYEQYDDDTEYEILKANMPREDERIAEKVEEMRERYVEEEYTEEKPPDGMFAPPVDAKALAVVSQAIMNALGEESVEEELQILSRHDIVLTSPLNHPCILESQSEFDAARDLDVYIETRDPWGSNRVLGGKLVDRNSMDVIINQDNSGRMVTIPHSMIHQVLLPSGLARGSERIRMDLEKEGEDDDDDEEDEDYDEDDDVDQGYDVEEEDFYE</sequence>
<feature type="region of interest" description="Disordered" evidence="1">
    <location>
        <begin position="381"/>
        <end position="421"/>
    </location>
</feature>
<dbReference type="Proteomes" id="UP001516023">
    <property type="component" value="Unassembled WGS sequence"/>
</dbReference>
<dbReference type="EMBL" id="JABMIG020000349">
    <property type="protein sequence ID" value="KAL3780447.1"/>
    <property type="molecule type" value="Genomic_DNA"/>
</dbReference>
<dbReference type="AlphaFoldDB" id="A0ABD3NXG9"/>
<feature type="region of interest" description="Disordered" evidence="1">
    <location>
        <begin position="47"/>
        <end position="89"/>
    </location>
</feature>
<name>A0ABD3NXG9_9STRA</name>
<reference evidence="2 3" key="1">
    <citation type="journal article" date="2020" name="G3 (Bethesda)">
        <title>Improved Reference Genome for Cyclotella cryptica CCMP332, a Model for Cell Wall Morphogenesis, Salinity Adaptation, and Lipid Production in Diatoms (Bacillariophyta).</title>
        <authorList>
            <person name="Roberts W.R."/>
            <person name="Downey K.M."/>
            <person name="Ruck E.C."/>
            <person name="Traller J.C."/>
            <person name="Alverson A.J."/>
        </authorList>
    </citation>
    <scope>NUCLEOTIDE SEQUENCE [LARGE SCALE GENOMIC DNA]</scope>
    <source>
        <strain evidence="2 3">CCMP332</strain>
    </source>
</reference>
<organism evidence="2 3">
    <name type="scientific">Cyclotella cryptica</name>
    <dbReference type="NCBI Taxonomy" id="29204"/>
    <lineage>
        <taxon>Eukaryota</taxon>
        <taxon>Sar</taxon>
        <taxon>Stramenopiles</taxon>
        <taxon>Ochrophyta</taxon>
        <taxon>Bacillariophyta</taxon>
        <taxon>Coscinodiscophyceae</taxon>
        <taxon>Thalassiosirophycidae</taxon>
        <taxon>Stephanodiscales</taxon>
        <taxon>Stephanodiscaceae</taxon>
        <taxon>Cyclotella</taxon>
    </lineage>
</organism>
<evidence type="ECO:0000256" key="1">
    <source>
        <dbReference type="SAM" id="MobiDB-lite"/>
    </source>
</evidence>
<proteinExistence type="predicted"/>
<comment type="caution">
    <text evidence="2">The sequence shown here is derived from an EMBL/GenBank/DDBJ whole genome shotgun (WGS) entry which is preliminary data.</text>
</comment>